<comment type="caution">
    <text evidence="6">The sequence shown here is derived from an EMBL/GenBank/DDBJ whole genome shotgun (WGS) entry which is preliminary data.</text>
</comment>
<dbReference type="Proteomes" id="UP000587760">
    <property type="component" value="Unassembled WGS sequence"/>
</dbReference>
<dbReference type="Gene3D" id="3.40.50.2300">
    <property type="match status" value="2"/>
</dbReference>
<dbReference type="PANTHER" id="PTHR46847">
    <property type="entry name" value="D-ALLOSE-BINDING PERIPLASMIC PROTEIN-RELATED"/>
    <property type="match status" value="1"/>
</dbReference>
<name>A0A841RCH5_9SPIO</name>
<feature type="signal peptide" evidence="4">
    <location>
        <begin position="1"/>
        <end position="25"/>
    </location>
</feature>
<evidence type="ECO:0000259" key="5">
    <source>
        <dbReference type="Pfam" id="PF13407"/>
    </source>
</evidence>
<reference evidence="6 7" key="1">
    <citation type="submission" date="2020-08" db="EMBL/GenBank/DDBJ databases">
        <title>Genomic Encyclopedia of Type Strains, Phase IV (KMG-IV): sequencing the most valuable type-strain genomes for metagenomic binning, comparative biology and taxonomic classification.</title>
        <authorList>
            <person name="Goeker M."/>
        </authorList>
    </citation>
    <scope>NUCLEOTIDE SEQUENCE [LARGE SCALE GENOMIC DNA]</scope>
    <source>
        <strain evidence="6 7">DSM 2461</strain>
    </source>
</reference>
<evidence type="ECO:0000256" key="4">
    <source>
        <dbReference type="SAM" id="SignalP"/>
    </source>
</evidence>
<dbReference type="PANTHER" id="PTHR46847:SF1">
    <property type="entry name" value="D-ALLOSE-BINDING PERIPLASMIC PROTEIN-RELATED"/>
    <property type="match status" value="1"/>
</dbReference>
<dbReference type="EMBL" id="JACHGJ010000004">
    <property type="protein sequence ID" value="MBB6480690.1"/>
    <property type="molecule type" value="Genomic_DNA"/>
</dbReference>
<evidence type="ECO:0000313" key="6">
    <source>
        <dbReference type="EMBL" id="MBB6480690.1"/>
    </source>
</evidence>
<comment type="similarity">
    <text evidence="2">Belongs to the bacterial solute-binding protein 2 family.</text>
</comment>
<accession>A0A841RCH5</accession>
<dbReference type="Pfam" id="PF13407">
    <property type="entry name" value="Peripla_BP_4"/>
    <property type="match status" value="1"/>
</dbReference>
<dbReference type="GO" id="GO:0030313">
    <property type="term" value="C:cell envelope"/>
    <property type="evidence" value="ECO:0007669"/>
    <property type="project" value="UniProtKB-SubCell"/>
</dbReference>
<protein>
    <submittedName>
        <fullName evidence="6">Ribose transport system substrate-binding protein</fullName>
    </submittedName>
</protein>
<keyword evidence="7" id="KW-1185">Reference proteome</keyword>
<evidence type="ECO:0000256" key="2">
    <source>
        <dbReference type="ARBA" id="ARBA00007639"/>
    </source>
</evidence>
<sequence length="368" mass="38448">MKSLRNVSVLVLALVMMAVALPVFAGGQQGGAGDTPYIAVVSKGEQHDFWQQVKKGANAAADQYGVDITFEGPASESDVQDQVEMLNNAMAKNPVAIALAALDTNSVMDQLSQTLSKGIPVIGFDSGVPNAPKGSIYANASTDNYNAAGLAAEKMFSVIKSDIEAATAANPVKIVVMNQDAAGESLLSRGRGFRDTMVKLIAEKSSLSMNDIKVMGNPAYVDSSNPTGGNKVMIEMVVPASASATDSAAAATAVLNKVADDSVLGIFCSNEATVKGLLAATNDGADLPAKYAGLVVIGFDAGEGQKNAVRNQYFLGSITQDPYQIGFKAVELAFKAYKGEPVMDVDTGAKFYDKTNMDNDDIKGLLYD</sequence>
<feature type="chain" id="PRO_5032924841" evidence="4">
    <location>
        <begin position="26"/>
        <end position="368"/>
    </location>
</feature>
<evidence type="ECO:0000313" key="7">
    <source>
        <dbReference type="Proteomes" id="UP000587760"/>
    </source>
</evidence>
<dbReference type="CDD" id="cd20005">
    <property type="entry name" value="PBP1_ABC_sugar_binding-like"/>
    <property type="match status" value="1"/>
</dbReference>
<dbReference type="GO" id="GO:0030246">
    <property type="term" value="F:carbohydrate binding"/>
    <property type="evidence" value="ECO:0007669"/>
    <property type="project" value="UniProtKB-ARBA"/>
</dbReference>
<organism evidence="6 7">
    <name type="scientific">Spirochaeta isovalerica</name>
    <dbReference type="NCBI Taxonomy" id="150"/>
    <lineage>
        <taxon>Bacteria</taxon>
        <taxon>Pseudomonadati</taxon>
        <taxon>Spirochaetota</taxon>
        <taxon>Spirochaetia</taxon>
        <taxon>Spirochaetales</taxon>
        <taxon>Spirochaetaceae</taxon>
        <taxon>Spirochaeta</taxon>
    </lineage>
</organism>
<comment type="subcellular location">
    <subcellularLocation>
        <location evidence="1">Cell envelope</location>
    </subcellularLocation>
</comment>
<dbReference type="InterPro" id="IPR028082">
    <property type="entry name" value="Peripla_BP_I"/>
</dbReference>
<dbReference type="InterPro" id="IPR025997">
    <property type="entry name" value="SBP_2_dom"/>
</dbReference>
<evidence type="ECO:0000256" key="3">
    <source>
        <dbReference type="ARBA" id="ARBA00022729"/>
    </source>
</evidence>
<dbReference type="AlphaFoldDB" id="A0A841RCH5"/>
<evidence type="ECO:0000256" key="1">
    <source>
        <dbReference type="ARBA" id="ARBA00004196"/>
    </source>
</evidence>
<keyword evidence="3 4" id="KW-0732">Signal</keyword>
<gene>
    <name evidence="6" type="ORF">HNR50_002363</name>
</gene>
<feature type="domain" description="Periplasmic binding protein" evidence="5">
    <location>
        <begin position="38"/>
        <end position="340"/>
    </location>
</feature>
<dbReference type="RefSeq" id="WP_246434000.1">
    <property type="nucleotide sequence ID" value="NZ_JACHGJ010000004.1"/>
</dbReference>
<proteinExistence type="inferred from homology"/>
<dbReference type="SUPFAM" id="SSF53822">
    <property type="entry name" value="Periplasmic binding protein-like I"/>
    <property type="match status" value="1"/>
</dbReference>